<dbReference type="SUPFAM" id="SSF52343">
    <property type="entry name" value="Ferredoxin reductase-like, C-terminal NADP-linked domain"/>
    <property type="match status" value="1"/>
</dbReference>
<dbReference type="GO" id="GO:0046872">
    <property type="term" value="F:metal ion binding"/>
    <property type="evidence" value="ECO:0007669"/>
    <property type="project" value="UniProtKB-KW"/>
</dbReference>
<dbReference type="Pfam" id="PF00111">
    <property type="entry name" value="Fer2"/>
    <property type="match status" value="1"/>
</dbReference>
<dbReference type="InterPro" id="IPR001709">
    <property type="entry name" value="Flavoprot_Pyr_Nucl_cyt_Rdtase"/>
</dbReference>
<keyword evidence="5" id="KW-0274">FAD</keyword>
<keyword evidence="3" id="KW-0001">2Fe-2S</keyword>
<dbReference type="PROSITE" id="PS51085">
    <property type="entry name" value="2FE2S_FER_2"/>
    <property type="match status" value="1"/>
</dbReference>
<keyword evidence="2" id="KW-0285">Flavoprotein</keyword>
<feature type="domain" description="2Fe-2S ferredoxin-type" evidence="12">
    <location>
        <begin position="286"/>
        <end position="381"/>
    </location>
</feature>
<evidence type="ECO:0000256" key="10">
    <source>
        <dbReference type="ARBA" id="ARBA00034078"/>
    </source>
</evidence>
<dbReference type="PROSITE" id="PS00197">
    <property type="entry name" value="2FE2S_FER_1"/>
    <property type="match status" value="1"/>
</dbReference>
<dbReference type="InterPro" id="IPR017938">
    <property type="entry name" value="Riboflavin_synthase-like_b-brl"/>
</dbReference>
<dbReference type="Gene3D" id="3.10.20.30">
    <property type="match status" value="1"/>
</dbReference>
<dbReference type="Gene3D" id="2.40.30.10">
    <property type="entry name" value="Translation factors"/>
    <property type="match status" value="1"/>
</dbReference>
<dbReference type="AlphaFoldDB" id="D4ZGY5"/>
<keyword evidence="9" id="KW-0830">Ubiquinone</keyword>
<dbReference type="KEGG" id="svo:SVI_0963"/>
<sequence>MAVSYLYFRSLRLYMSIDTISQPSLHNTERQLTSNDWQHGQVELQCVEKWQETQDVFSYRFQGIEPVRFQFKPGQFLTFNMEIEGKKTYRSYTISSSPSRPYSIVVTVKCIEGGRVSNHLAQSLNVGDTIYASGPDGVFNLVDIKADKYLFLSAGSGITPMFSMSRWLTDTQVGADIAFLNCAKSPEDMIFRSELDTISFNNSAFNLSYILESGAERLPQGLSYGEGRINAQQLTRLVEDYKHRTIFVCGPEPFMKGVESLLESLNFDMSRYHYESFGTEPSQNDARVITELDNTASGFMLRIGENSRVMGQGETLLEGIEAQGLPIIAACRAGVCGACKCKVIEGETESTSEMTLTPDEIAQGYVLACSTKLKSDVLLQL</sequence>
<dbReference type="InterPro" id="IPR001041">
    <property type="entry name" value="2Fe-2S_ferredoxin-type"/>
</dbReference>
<dbReference type="SUPFAM" id="SSF54292">
    <property type="entry name" value="2Fe-2S ferredoxin-like"/>
    <property type="match status" value="1"/>
</dbReference>
<keyword evidence="4" id="KW-0479">Metal-binding</keyword>
<dbReference type="InterPro" id="IPR001433">
    <property type="entry name" value="OxRdtase_FAD/NAD-bd"/>
</dbReference>
<dbReference type="eggNOG" id="COG1018">
    <property type="taxonomic scope" value="Bacteria"/>
</dbReference>
<feature type="domain" description="FAD-binding FR-type" evidence="13">
    <location>
        <begin position="39"/>
        <end position="142"/>
    </location>
</feature>
<keyword evidence="8" id="KW-0411">Iron-sulfur</keyword>
<dbReference type="InterPro" id="IPR036010">
    <property type="entry name" value="2Fe-2S_ferredoxin-like_sf"/>
</dbReference>
<dbReference type="STRING" id="637905.SVI_0963"/>
<gene>
    <name evidence="14" type="ordered locus">SVI_0963</name>
</gene>
<dbReference type="EMBL" id="AP011177">
    <property type="protein sequence ID" value="BAJ00934.1"/>
    <property type="molecule type" value="Genomic_DNA"/>
</dbReference>
<accession>D4ZGY5</accession>
<comment type="similarity">
    <text evidence="11">In the N-terminal section; belongs to the FAD-binding oxidoreductase type 6 family.</text>
</comment>
<dbReference type="PRINTS" id="PR00406">
    <property type="entry name" value="CYTB5RDTASE"/>
</dbReference>
<comment type="cofactor">
    <cofactor evidence="1">
        <name>FAD</name>
        <dbReference type="ChEBI" id="CHEBI:57692"/>
    </cofactor>
</comment>
<organism evidence="14 15">
    <name type="scientific">Shewanella violacea (strain JCM 10179 / CIP 106290 / LMG 19151 / DSS12)</name>
    <dbReference type="NCBI Taxonomy" id="637905"/>
    <lineage>
        <taxon>Bacteria</taxon>
        <taxon>Pseudomonadati</taxon>
        <taxon>Pseudomonadota</taxon>
        <taxon>Gammaproteobacteria</taxon>
        <taxon>Alteromonadales</taxon>
        <taxon>Shewanellaceae</taxon>
        <taxon>Shewanella</taxon>
    </lineage>
</organism>
<evidence type="ECO:0000259" key="12">
    <source>
        <dbReference type="PROSITE" id="PS51085"/>
    </source>
</evidence>
<evidence type="ECO:0000256" key="9">
    <source>
        <dbReference type="ARBA" id="ARBA00023075"/>
    </source>
</evidence>
<protein>
    <submittedName>
        <fullName evidence="14">Iron-sulfur cluster-binding protein</fullName>
    </submittedName>
</protein>
<evidence type="ECO:0000256" key="11">
    <source>
        <dbReference type="ARBA" id="ARBA00061434"/>
    </source>
</evidence>
<evidence type="ECO:0000256" key="2">
    <source>
        <dbReference type="ARBA" id="ARBA00022630"/>
    </source>
</evidence>
<evidence type="ECO:0000256" key="1">
    <source>
        <dbReference type="ARBA" id="ARBA00001974"/>
    </source>
</evidence>
<dbReference type="InterPro" id="IPR012675">
    <property type="entry name" value="Beta-grasp_dom_sf"/>
</dbReference>
<evidence type="ECO:0000256" key="7">
    <source>
        <dbReference type="ARBA" id="ARBA00023004"/>
    </source>
</evidence>
<evidence type="ECO:0000313" key="14">
    <source>
        <dbReference type="EMBL" id="BAJ00934.1"/>
    </source>
</evidence>
<keyword evidence="15" id="KW-1185">Reference proteome</keyword>
<keyword evidence="6" id="KW-0560">Oxidoreductase</keyword>
<dbReference type="InterPro" id="IPR006058">
    <property type="entry name" value="2Fe2S_fd_BS"/>
</dbReference>
<evidence type="ECO:0000259" key="13">
    <source>
        <dbReference type="PROSITE" id="PS51384"/>
    </source>
</evidence>
<dbReference type="PANTHER" id="PTHR47354:SF6">
    <property type="entry name" value="NADH OXIDOREDUCTASE HCR"/>
    <property type="match status" value="1"/>
</dbReference>
<evidence type="ECO:0000256" key="6">
    <source>
        <dbReference type="ARBA" id="ARBA00023002"/>
    </source>
</evidence>
<dbReference type="CDD" id="cd06215">
    <property type="entry name" value="FNR_iron_sulfur_binding_1"/>
    <property type="match status" value="1"/>
</dbReference>
<dbReference type="InterPro" id="IPR039261">
    <property type="entry name" value="FNR_nucleotide-bd"/>
</dbReference>
<dbReference type="CDD" id="cd00207">
    <property type="entry name" value="fer2"/>
    <property type="match status" value="1"/>
</dbReference>
<dbReference type="Gene3D" id="3.40.50.80">
    <property type="entry name" value="Nucleotide-binding domain of ferredoxin-NADP reductase (FNR) module"/>
    <property type="match status" value="1"/>
</dbReference>
<reference evidence="15" key="1">
    <citation type="journal article" date="2010" name="Mol. Biosyst.">
        <title>Complete genome sequence and comparative analysis of Shewanella violacea, a psychrophilic and piezophilic bacterium from deep sea floor sediments.</title>
        <authorList>
            <person name="Aono E."/>
            <person name="Baba T."/>
            <person name="Ara T."/>
            <person name="Nishi T."/>
            <person name="Nakamichi T."/>
            <person name="Inamoto E."/>
            <person name="Toyonaga H."/>
            <person name="Hasegawa M."/>
            <person name="Takai Y."/>
            <person name="Okumura Y."/>
            <person name="Baba M."/>
            <person name="Tomita M."/>
            <person name="Kato C."/>
            <person name="Oshima T."/>
            <person name="Nakasone K."/>
            <person name="Mori H."/>
        </authorList>
    </citation>
    <scope>NUCLEOTIDE SEQUENCE [LARGE SCALE GENOMIC DNA]</scope>
    <source>
        <strain evidence="15">JCM 10179 / CIP 106290 / LMG 19151 / DSS12</strain>
    </source>
</reference>
<dbReference type="InterPro" id="IPR008333">
    <property type="entry name" value="Cbr1-like_FAD-bd_dom"/>
</dbReference>
<keyword evidence="7" id="KW-0408">Iron</keyword>
<name>D4ZGY5_SHEVD</name>
<evidence type="ECO:0000313" key="15">
    <source>
        <dbReference type="Proteomes" id="UP000002350"/>
    </source>
</evidence>
<comment type="cofactor">
    <cofactor evidence="10">
        <name>[2Fe-2S] cluster</name>
        <dbReference type="ChEBI" id="CHEBI:190135"/>
    </cofactor>
</comment>
<dbReference type="GO" id="GO:0016491">
    <property type="term" value="F:oxidoreductase activity"/>
    <property type="evidence" value="ECO:0007669"/>
    <property type="project" value="UniProtKB-KW"/>
</dbReference>
<dbReference type="GO" id="GO:0051537">
    <property type="term" value="F:2 iron, 2 sulfur cluster binding"/>
    <property type="evidence" value="ECO:0007669"/>
    <property type="project" value="UniProtKB-KW"/>
</dbReference>
<evidence type="ECO:0000256" key="4">
    <source>
        <dbReference type="ARBA" id="ARBA00022723"/>
    </source>
</evidence>
<dbReference type="Pfam" id="PF00970">
    <property type="entry name" value="FAD_binding_6"/>
    <property type="match status" value="1"/>
</dbReference>
<dbReference type="PANTHER" id="PTHR47354">
    <property type="entry name" value="NADH OXIDOREDUCTASE HCR"/>
    <property type="match status" value="1"/>
</dbReference>
<evidence type="ECO:0000256" key="8">
    <source>
        <dbReference type="ARBA" id="ARBA00023014"/>
    </source>
</evidence>
<evidence type="ECO:0000256" key="3">
    <source>
        <dbReference type="ARBA" id="ARBA00022714"/>
    </source>
</evidence>
<dbReference type="SUPFAM" id="SSF63380">
    <property type="entry name" value="Riboflavin synthase domain-like"/>
    <property type="match status" value="1"/>
</dbReference>
<dbReference type="Proteomes" id="UP000002350">
    <property type="component" value="Chromosome"/>
</dbReference>
<dbReference type="PROSITE" id="PS51384">
    <property type="entry name" value="FAD_FR"/>
    <property type="match status" value="1"/>
</dbReference>
<dbReference type="InterPro" id="IPR050415">
    <property type="entry name" value="MRET"/>
</dbReference>
<dbReference type="Pfam" id="PF00175">
    <property type="entry name" value="NAD_binding_1"/>
    <property type="match status" value="1"/>
</dbReference>
<evidence type="ECO:0000256" key="5">
    <source>
        <dbReference type="ARBA" id="ARBA00022827"/>
    </source>
</evidence>
<proteinExistence type="inferred from homology"/>
<dbReference type="InterPro" id="IPR017927">
    <property type="entry name" value="FAD-bd_FR_type"/>
</dbReference>
<dbReference type="PRINTS" id="PR00371">
    <property type="entry name" value="FPNCR"/>
</dbReference>
<dbReference type="HOGENOM" id="CLU_003827_14_3_6"/>